<dbReference type="AlphaFoldDB" id="A0AA47NT71"/>
<organism evidence="1 2">
    <name type="scientific">Merluccius polli</name>
    <name type="common">Benguela hake</name>
    <name type="synonym">Merluccius cadenati</name>
    <dbReference type="NCBI Taxonomy" id="89951"/>
    <lineage>
        <taxon>Eukaryota</taxon>
        <taxon>Metazoa</taxon>
        <taxon>Chordata</taxon>
        <taxon>Craniata</taxon>
        <taxon>Vertebrata</taxon>
        <taxon>Euteleostomi</taxon>
        <taxon>Actinopterygii</taxon>
        <taxon>Neopterygii</taxon>
        <taxon>Teleostei</taxon>
        <taxon>Neoteleostei</taxon>
        <taxon>Acanthomorphata</taxon>
        <taxon>Zeiogadaria</taxon>
        <taxon>Gadariae</taxon>
        <taxon>Gadiformes</taxon>
        <taxon>Gadoidei</taxon>
        <taxon>Merlucciidae</taxon>
        <taxon>Merluccius</taxon>
    </lineage>
</organism>
<dbReference type="EMBL" id="JAOPHQ010005433">
    <property type="protein sequence ID" value="KAK0135367.1"/>
    <property type="molecule type" value="Genomic_DNA"/>
</dbReference>
<dbReference type="PANTHER" id="PTHR45913">
    <property type="entry name" value="EPM2A-INTERACTING PROTEIN 1"/>
    <property type="match status" value="1"/>
</dbReference>
<evidence type="ECO:0000313" key="1">
    <source>
        <dbReference type="EMBL" id="KAK0135367.1"/>
    </source>
</evidence>
<gene>
    <name evidence="1" type="ORF">N1851_028783</name>
</gene>
<comment type="caution">
    <text evidence="1">The sequence shown here is derived from an EMBL/GenBank/DDBJ whole genome shotgun (WGS) entry which is preliminary data.</text>
</comment>
<reference evidence="1" key="1">
    <citation type="journal article" date="2023" name="Front. Mar. Sci.">
        <title>A new Merluccius polli reference genome to investigate the effects of global change in West African waters.</title>
        <authorList>
            <person name="Mateo J.L."/>
            <person name="Blanco-Fernandez C."/>
            <person name="Garcia-Vazquez E."/>
            <person name="Machado-Schiaffino G."/>
        </authorList>
    </citation>
    <scope>NUCLEOTIDE SEQUENCE</scope>
    <source>
        <strain evidence="1">C29</strain>
        <tissue evidence="1">Fin</tissue>
    </source>
</reference>
<sequence>MQFELIDLQESSEARAAYRDNNLIGFYKGLSPSTYPALCQHAVRMVSLFGSTYICEKTLPTMAINKSKLRSRLTDGHLHVVLRITTTRWSRTSEESWPTENSTTNPMAIKKRMLTK</sequence>
<keyword evidence="2" id="KW-1185">Reference proteome</keyword>
<dbReference type="Proteomes" id="UP001174136">
    <property type="component" value="Unassembled WGS sequence"/>
</dbReference>
<evidence type="ECO:0000313" key="2">
    <source>
        <dbReference type="Proteomes" id="UP001174136"/>
    </source>
</evidence>
<name>A0AA47NT71_MERPO</name>
<proteinExistence type="predicted"/>
<accession>A0AA47NT71</accession>
<protein>
    <submittedName>
        <fullName evidence="1">General transcription factor II-I repeat domain-containing protein 2B</fullName>
    </submittedName>
</protein>
<dbReference type="PANTHER" id="PTHR45913:SF5">
    <property type="entry name" value="GENERAL TRANSCRIPTION FACTOR II-I REPEAT DOMAIN-CONTAINING PROTEIN 2A-LIKE PROTEIN"/>
    <property type="match status" value="1"/>
</dbReference>